<dbReference type="EC" id="2.7.13.3" evidence="2"/>
<feature type="domain" description="Histidine kinase" evidence="6">
    <location>
        <begin position="301"/>
        <end position="511"/>
    </location>
</feature>
<feature type="domain" description="PAC" evidence="7">
    <location>
        <begin position="226"/>
        <end position="276"/>
    </location>
</feature>
<dbReference type="PROSITE" id="PS50109">
    <property type="entry name" value="HIS_KIN"/>
    <property type="match status" value="1"/>
</dbReference>
<dbReference type="SMART" id="SM00388">
    <property type="entry name" value="HisKA"/>
    <property type="match status" value="1"/>
</dbReference>
<evidence type="ECO:0000256" key="2">
    <source>
        <dbReference type="ARBA" id="ARBA00012438"/>
    </source>
</evidence>
<name>A0A8J7YBZ6_9EURY</name>
<dbReference type="SUPFAM" id="SSF55874">
    <property type="entry name" value="ATPase domain of HSP90 chaperone/DNA topoisomerase II/histidine kinase"/>
    <property type="match status" value="1"/>
</dbReference>
<dbReference type="GO" id="GO:0000155">
    <property type="term" value="F:phosphorelay sensor kinase activity"/>
    <property type="evidence" value="ECO:0007669"/>
    <property type="project" value="InterPro"/>
</dbReference>
<evidence type="ECO:0000256" key="1">
    <source>
        <dbReference type="ARBA" id="ARBA00000085"/>
    </source>
</evidence>
<reference evidence="8 9" key="1">
    <citation type="submission" date="2021-06" db="EMBL/GenBank/DDBJ databases">
        <title>New haloarchaea isolates fom saline soil.</title>
        <authorList>
            <person name="Duran-Viseras A."/>
            <person name="Sanchez-Porro C.S."/>
            <person name="Ventosa A."/>
        </authorList>
    </citation>
    <scope>NUCLEOTIDE SEQUENCE [LARGE SCALE GENOMIC DNA]</scope>
    <source>
        <strain evidence="8 9">JCM 183640</strain>
    </source>
</reference>
<dbReference type="InterPro" id="IPR052162">
    <property type="entry name" value="Sensor_kinase/Photoreceptor"/>
</dbReference>
<dbReference type="PANTHER" id="PTHR43304">
    <property type="entry name" value="PHYTOCHROME-LIKE PROTEIN CPH1"/>
    <property type="match status" value="1"/>
</dbReference>
<evidence type="ECO:0000259" key="6">
    <source>
        <dbReference type="PROSITE" id="PS50109"/>
    </source>
</evidence>
<dbReference type="FunFam" id="3.30.565.10:FF:000006">
    <property type="entry name" value="Sensor histidine kinase WalK"/>
    <property type="match status" value="1"/>
</dbReference>
<organism evidence="8 9">
    <name type="scientific">Haloarcula limicola</name>
    <dbReference type="NCBI Taxonomy" id="1429915"/>
    <lineage>
        <taxon>Archaea</taxon>
        <taxon>Methanobacteriati</taxon>
        <taxon>Methanobacteriota</taxon>
        <taxon>Stenosarchaea group</taxon>
        <taxon>Halobacteria</taxon>
        <taxon>Halobacteriales</taxon>
        <taxon>Haloarculaceae</taxon>
        <taxon>Haloarcula</taxon>
    </lineage>
</organism>
<comment type="catalytic activity">
    <reaction evidence="1">
        <text>ATP + protein L-histidine = ADP + protein N-phospho-L-histidine.</text>
        <dbReference type="EC" id="2.7.13.3"/>
    </reaction>
</comment>
<dbReference type="InterPro" id="IPR036097">
    <property type="entry name" value="HisK_dim/P_sf"/>
</dbReference>
<dbReference type="PROSITE" id="PS50113">
    <property type="entry name" value="PAC"/>
    <property type="match status" value="1"/>
</dbReference>
<dbReference type="InterPro" id="IPR000700">
    <property type="entry name" value="PAS-assoc_C"/>
</dbReference>
<dbReference type="Gene3D" id="3.30.565.10">
    <property type="entry name" value="Histidine kinase-like ATPase, C-terminal domain"/>
    <property type="match status" value="1"/>
</dbReference>
<dbReference type="AlphaFoldDB" id="A0A8J7YBZ6"/>
<protein>
    <recommendedName>
        <fullName evidence="2">histidine kinase</fullName>
        <ecNumber evidence="2">2.7.13.3</ecNumber>
    </recommendedName>
</protein>
<dbReference type="SUPFAM" id="SSF55785">
    <property type="entry name" value="PYP-like sensor domain (PAS domain)"/>
    <property type="match status" value="1"/>
</dbReference>
<dbReference type="PRINTS" id="PR00344">
    <property type="entry name" value="BCTRLSENSOR"/>
</dbReference>
<gene>
    <name evidence="8" type="ORF">KTS45_14675</name>
</gene>
<dbReference type="Gene3D" id="1.10.287.130">
    <property type="match status" value="1"/>
</dbReference>
<evidence type="ECO:0000256" key="3">
    <source>
        <dbReference type="ARBA" id="ARBA00022553"/>
    </source>
</evidence>
<dbReference type="InterPro" id="IPR035965">
    <property type="entry name" value="PAS-like_dom_sf"/>
</dbReference>
<evidence type="ECO:0000313" key="9">
    <source>
        <dbReference type="Proteomes" id="UP000766550"/>
    </source>
</evidence>
<dbReference type="SUPFAM" id="SSF47384">
    <property type="entry name" value="Homodimeric domain of signal transducing histidine kinase"/>
    <property type="match status" value="1"/>
</dbReference>
<dbReference type="OrthoDB" id="106630at2157"/>
<accession>A0A8J7YBZ6</accession>
<dbReference type="EMBL" id="JAHQXF010000002">
    <property type="protein sequence ID" value="MBV0925449.1"/>
    <property type="molecule type" value="Genomic_DNA"/>
</dbReference>
<proteinExistence type="predicted"/>
<dbReference type="InterPro" id="IPR005467">
    <property type="entry name" value="His_kinase_dom"/>
</dbReference>
<dbReference type="SUPFAM" id="SSF52172">
    <property type="entry name" value="CheY-like"/>
    <property type="match status" value="1"/>
</dbReference>
<dbReference type="Pfam" id="PF13188">
    <property type="entry name" value="PAS_8"/>
    <property type="match status" value="1"/>
</dbReference>
<evidence type="ECO:0000313" key="8">
    <source>
        <dbReference type="EMBL" id="MBV0925449.1"/>
    </source>
</evidence>
<dbReference type="Gene3D" id="3.30.450.20">
    <property type="entry name" value="PAS domain"/>
    <property type="match status" value="1"/>
</dbReference>
<dbReference type="InterPro" id="IPR003594">
    <property type="entry name" value="HATPase_dom"/>
</dbReference>
<keyword evidence="4" id="KW-0808">Transferase</keyword>
<keyword evidence="9" id="KW-1185">Reference proteome</keyword>
<sequence>MTGQAGVLYLGPTVEALGSFLPTVDGVAVVGTVTESTDAALDRLRTGIVDCLVVDTRLPKLDVASFLAAVEESRSDLPVILFQHGDAESNTEDGRYDERLTDADPAAFRQETVRTALADSGALDGATEERRDDGLREVDDWTSIDRWSNLSKQVVETSPVGIAIVVDGRITRVNRHAEEILQFSTDTGCARVTDQLSGRIYDESGQPVSSMEFHFQQILSTGPSVVGYDPDPDRSDGPRHWLLVNGKPLDVGDESALVLIFKDVTELKQHQDELERRQSELDTVVTELKRSNAELEQFAYVASHDLREPLRMVSNYLGLLERRYGDDLDEDARDFIGYAVEGAQRMRRFINDLLKYSRVGRDDDEMTLVDLNDVLDDVRIDLEVRLEEADAELTVAELPVVRGNRHRLEQLFQNLVSNAIKYAGDDPPRIEIGVSLEPERCEITVADNGAGIDPNEQEQAFDLFYTTGRDDSTGIGLALCRKIVQSHGGRIWLNSTPGEGTTVHFTLVREDGEIESADVSAVDVSLPE</sequence>
<dbReference type="InterPro" id="IPR036890">
    <property type="entry name" value="HATPase_C_sf"/>
</dbReference>
<evidence type="ECO:0000256" key="4">
    <source>
        <dbReference type="ARBA" id="ARBA00022679"/>
    </source>
</evidence>
<dbReference type="InterPro" id="IPR004358">
    <property type="entry name" value="Sig_transdc_His_kin-like_C"/>
</dbReference>
<evidence type="ECO:0000256" key="5">
    <source>
        <dbReference type="ARBA" id="ARBA00022777"/>
    </source>
</evidence>
<dbReference type="InterPro" id="IPR003661">
    <property type="entry name" value="HisK_dim/P_dom"/>
</dbReference>
<dbReference type="Proteomes" id="UP000766550">
    <property type="component" value="Unassembled WGS sequence"/>
</dbReference>
<keyword evidence="3" id="KW-0597">Phosphoprotein</keyword>
<dbReference type="PANTHER" id="PTHR43304:SF1">
    <property type="entry name" value="PAC DOMAIN-CONTAINING PROTEIN"/>
    <property type="match status" value="1"/>
</dbReference>
<dbReference type="InterPro" id="IPR000014">
    <property type="entry name" value="PAS"/>
</dbReference>
<dbReference type="CDD" id="cd00082">
    <property type="entry name" value="HisKA"/>
    <property type="match status" value="1"/>
</dbReference>
<dbReference type="SMART" id="SM00387">
    <property type="entry name" value="HATPase_c"/>
    <property type="match status" value="1"/>
</dbReference>
<dbReference type="NCBIfam" id="TIGR00229">
    <property type="entry name" value="sensory_box"/>
    <property type="match status" value="1"/>
</dbReference>
<dbReference type="InterPro" id="IPR011006">
    <property type="entry name" value="CheY-like_superfamily"/>
</dbReference>
<dbReference type="Pfam" id="PF02518">
    <property type="entry name" value="HATPase_c"/>
    <property type="match status" value="1"/>
</dbReference>
<keyword evidence="5" id="KW-0418">Kinase</keyword>
<dbReference type="RefSeq" id="WP_162318275.1">
    <property type="nucleotide sequence ID" value="NZ_JAHQXF010000002.1"/>
</dbReference>
<comment type="caution">
    <text evidence="8">The sequence shown here is derived from an EMBL/GenBank/DDBJ whole genome shotgun (WGS) entry which is preliminary data.</text>
</comment>
<evidence type="ECO:0000259" key="7">
    <source>
        <dbReference type="PROSITE" id="PS50113"/>
    </source>
</evidence>
<dbReference type="Pfam" id="PF00512">
    <property type="entry name" value="HisKA"/>
    <property type="match status" value="1"/>
</dbReference>